<accession>A0A511YNX0</accession>
<dbReference type="Proteomes" id="UP000321863">
    <property type="component" value="Unassembled WGS sequence"/>
</dbReference>
<dbReference type="AlphaFoldDB" id="A0A511YNX0"/>
<name>A0A511YNX0_9FLAO</name>
<comment type="caution">
    <text evidence="1">The sequence shown here is derived from an EMBL/GenBank/DDBJ whole genome shotgun (WGS) entry which is preliminary data.</text>
</comment>
<reference evidence="1 2" key="1">
    <citation type="submission" date="2019-07" db="EMBL/GenBank/DDBJ databases">
        <title>Whole genome shotgun sequence of Chryseobacterium hagamense NBRC 105253.</title>
        <authorList>
            <person name="Hosoyama A."/>
            <person name="Uohara A."/>
            <person name="Ohji S."/>
            <person name="Ichikawa N."/>
        </authorList>
    </citation>
    <scope>NUCLEOTIDE SEQUENCE [LARGE SCALE GENOMIC DNA]</scope>
    <source>
        <strain evidence="1 2">NBRC 105253</strain>
    </source>
</reference>
<dbReference type="EMBL" id="BJYJ01000015">
    <property type="protein sequence ID" value="GEN76892.1"/>
    <property type="molecule type" value="Genomic_DNA"/>
</dbReference>
<dbReference type="RefSeq" id="WP_146942138.1">
    <property type="nucleotide sequence ID" value="NZ_BJYJ01000015.1"/>
</dbReference>
<protein>
    <recommendedName>
        <fullName evidence="3">YD repeat-containing protein</fullName>
    </recommendedName>
</protein>
<proteinExistence type="predicted"/>
<evidence type="ECO:0000313" key="1">
    <source>
        <dbReference type="EMBL" id="GEN76892.1"/>
    </source>
</evidence>
<evidence type="ECO:0000313" key="2">
    <source>
        <dbReference type="Proteomes" id="UP000321863"/>
    </source>
</evidence>
<sequence>MRKNIFLLQALFMLGLQEGYAQNSVGAAANNAIPSPSIASLSRYSDVPINEATGIPNINIPLLSVPMSDNSLNYPISLGYNIQNYENTERISDIGYGWSLIGTSVIYKKAIDGLDECYNNPSLPGHYNNEFNDIYYYSAPGISGKFRIKRDVAANTFSLVNLSPNNAKIEFVRNSNTVTFIADSFTITTDNGYKYYFQEYDYSQYSCDNNDLFAPTFKSAYYLTKIVNPIGVEMAILQYEKKNQVLSNGTIVYQYCKVKSIKTPKGEVTLDFTYDGNLKDTVNDPFTLNKVSLKNPAGETYYSYLINNSIVSHPYADPLKNKRVLASVKKNDKNNVKIEETLIAYKNTVDSYGNAIDGILEKITVPTGGTVKYNFEDNEQYFDYSDPDYRAYLEAYDYDPVIQEKENLLTNSLNTETSQSYTFTIPGDQSKTKRFELFINLDTFDYPMPQMPDPNDPFYDQQPHPTTNASLTFTLKKGTQEIWNRSYSSTVSQNILVFSNNPGSYTLEVSAVDGAKGTGSFGVTGTKFLLGPFRNARAAEGKRIKNIEYYKNISDPSPEKTIHYGYDSFTLNNSSSGYQFFNERDTGSDPQSPYILYNHVKVYENGKGYIRKTFKIPNDYPKVQNGGTQLEPTFFWPYYSITKNGLPFREEAYDQQNHLLSSKEMNYEFTNYADDEYQLNISPTKHSSKPSYIAKTTQTEKVYYPGGKVLENQTETQISSLNYKPVYIKSVIDGDLKEKFLTYPIGISGYASLENAYMKGIPVQTEEKMNGKTVAKTSTVFANASLLPSSLVSVNLADGSTRANMTMDLYDDKGNLLQFSTAAGLTTAMIYGYNKTLLIAKIEGASYSQVSSLANDIISFSDADNLNGSNEPALLNALDNFRKNPALSNYQITTYTYDPIAGITSTTPPSGIREVYEYDTSGRLKTVKRMERDSAGAVSFKTLKEYQYNYKH</sequence>
<dbReference type="OrthoDB" id="9814627at2"/>
<gene>
    <name evidence="1" type="ORF">CHA01nite_26320</name>
</gene>
<evidence type="ECO:0008006" key="3">
    <source>
        <dbReference type="Google" id="ProtNLM"/>
    </source>
</evidence>
<organism evidence="1 2">
    <name type="scientific">Chryseobacterium hagamense</name>
    <dbReference type="NCBI Taxonomy" id="395935"/>
    <lineage>
        <taxon>Bacteria</taxon>
        <taxon>Pseudomonadati</taxon>
        <taxon>Bacteroidota</taxon>
        <taxon>Flavobacteriia</taxon>
        <taxon>Flavobacteriales</taxon>
        <taxon>Weeksellaceae</taxon>
        <taxon>Chryseobacterium group</taxon>
        <taxon>Chryseobacterium</taxon>
    </lineage>
</organism>
<keyword evidence="2" id="KW-1185">Reference proteome</keyword>
<dbReference type="Gene3D" id="2.180.10.10">
    <property type="entry name" value="RHS repeat-associated core"/>
    <property type="match status" value="1"/>
</dbReference>